<evidence type="ECO:0000313" key="2">
    <source>
        <dbReference type="EMBL" id="RFD77329.1"/>
    </source>
</evidence>
<dbReference type="AlphaFoldDB" id="A0A3E1IWJ9"/>
<dbReference type="EMBL" id="LRTT01000001">
    <property type="protein sequence ID" value="RFD77329.1"/>
    <property type="molecule type" value="Genomic_DNA"/>
</dbReference>
<accession>A0A3E1IWJ9</accession>
<sequence>MLTTRAAGRSYAAAIDECGDCWRLEKWRKSRQRDIAKVKNRKNENRENSAKIASKNGETWQLFEN</sequence>
<protein>
    <submittedName>
        <fullName evidence="2">Uncharacterized protein</fullName>
    </submittedName>
</protein>
<feature type="region of interest" description="Disordered" evidence="1">
    <location>
        <begin position="39"/>
        <end position="65"/>
    </location>
</feature>
<organism evidence="2 3">
    <name type="scientific">Gardnerella vaginalis</name>
    <dbReference type="NCBI Taxonomy" id="2702"/>
    <lineage>
        <taxon>Bacteria</taxon>
        <taxon>Bacillati</taxon>
        <taxon>Actinomycetota</taxon>
        <taxon>Actinomycetes</taxon>
        <taxon>Bifidobacteriales</taxon>
        <taxon>Bifidobacteriaceae</taxon>
        <taxon>Gardnerella</taxon>
    </lineage>
</organism>
<reference evidence="2 3" key="1">
    <citation type="submission" date="2016-02" db="EMBL/GenBank/DDBJ databases">
        <title>Gardnerella vaginalis Subgroups Defined by cpn60 Sequencing and Sialidase Activity in Isolates from Canada, Belgium and Kenya.</title>
        <authorList>
            <person name="Schellenberg J."/>
            <person name="Paramel Jayaprakash T."/>
            <person name="Withana Gamage N."/>
            <person name="Patterson M.H."/>
            <person name="Vaneechoutte M."/>
            <person name="Hill J.E."/>
        </authorList>
    </citation>
    <scope>NUCLEOTIDE SEQUENCE [LARGE SCALE GENOMIC DNA]</scope>
    <source>
        <strain evidence="2 3">N144</strain>
    </source>
</reference>
<proteinExistence type="predicted"/>
<feature type="compositionally biased region" description="Basic and acidic residues" evidence="1">
    <location>
        <begin position="39"/>
        <end position="49"/>
    </location>
</feature>
<gene>
    <name evidence="2" type="ORF">AXE73_01585</name>
</gene>
<dbReference type="Proteomes" id="UP000258533">
    <property type="component" value="Unassembled WGS sequence"/>
</dbReference>
<feature type="compositionally biased region" description="Polar residues" evidence="1">
    <location>
        <begin position="56"/>
        <end position="65"/>
    </location>
</feature>
<evidence type="ECO:0000313" key="3">
    <source>
        <dbReference type="Proteomes" id="UP000258533"/>
    </source>
</evidence>
<comment type="caution">
    <text evidence="2">The sequence shown here is derived from an EMBL/GenBank/DDBJ whole genome shotgun (WGS) entry which is preliminary data.</text>
</comment>
<evidence type="ECO:0000256" key="1">
    <source>
        <dbReference type="SAM" id="MobiDB-lite"/>
    </source>
</evidence>
<name>A0A3E1IWJ9_GARVA</name>
<dbReference type="RefSeq" id="WP_165845233.1">
    <property type="nucleotide sequence ID" value="NZ_LRTT01000001.1"/>
</dbReference>